<dbReference type="VEuPathDB" id="FungiDB:jhhlp_001997"/>
<dbReference type="InterPro" id="IPR055334">
    <property type="entry name" value="PEX8-like"/>
</dbReference>
<dbReference type="PANTHER" id="PTHR39214">
    <property type="entry name" value="MICROBODY (PEROXISOME) BIOGENESIS PROTEIN PEROXIN 8 (EUROFUNG)"/>
    <property type="match status" value="1"/>
</dbReference>
<evidence type="ECO:0000313" key="2">
    <source>
        <dbReference type="Proteomes" id="UP000233524"/>
    </source>
</evidence>
<dbReference type="OrthoDB" id="2357318at2759"/>
<keyword evidence="2" id="KW-1185">Reference proteome</keyword>
<name>A0A2N3NCW1_9PEZI</name>
<proteinExistence type="predicted"/>
<accession>A0A2N3NCW1</accession>
<dbReference type="EMBL" id="NLAX01000008">
    <property type="protein sequence ID" value="PKS10247.1"/>
    <property type="molecule type" value="Genomic_DNA"/>
</dbReference>
<evidence type="ECO:0000313" key="1">
    <source>
        <dbReference type="EMBL" id="PKS10247.1"/>
    </source>
</evidence>
<dbReference type="PANTHER" id="PTHR39214:SF1">
    <property type="entry name" value="MICROBODY (PEROXISOME) BIOGENESIS PROTEIN PEROXIN 8 (EUROFUNG)"/>
    <property type="match status" value="1"/>
</dbReference>
<dbReference type="Proteomes" id="UP000233524">
    <property type="component" value="Unassembled WGS sequence"/>
</dbReference>
<dbReference type="Pfam" id="PF26001">
    <property type="entry name" value="Pex8"/>
    <property type="match status" value="1"/>
</dbReference>
<gene>
    <name evidence="1" type="ORF">jhhlp_001997</name>
</gene>
<sequence>MPADHLLNTVLELYQSVHDGPKTDQIIGTTVTLLTSLSNPLNLAVLTSQLLTAPAIWHRGDGIQTSYRIISIFHTAAVRLRQGESQPPLPGGRVPTRLGCDAWATAVVKGADDRSNRWQHLLVLTGVLIGMTSAQDAPHTISGGLRNKLEGAIVKAANLALERPMQDGPVAAASISVALGFALPLLSEFYLYAINSNTLLPNAVWTLTGPEGFQEGRFLDTINSGLSKQGQYIHWPSTSASFQNMQQLSARPLVAGMGSNAKLIMHGIQHAQDSGVVLQAQDVLLEFSRDLLDRWQRCQLSAVESKTEGNHLSDETIQVTWPALWDLLKKMLYSVVAASQAIMSRCLLDPRLRNDRTAPAVATKMLHILRNLYFISSRDGAGAFQAYTFTNLTAIDILSRSPTATIAFLGEIRPDADGNIPTHTVHKSLDLFYLNLAEHLPLSLPIDASELLIVEPATVYLSQNPSSRLMLDLFESAHSAILSVLSCPQNSLLATKLVPFYIDRLFTSFPVYISPRQFRVAFRTVMQIVSPPFPVAEKEPQLAEVLLEMLRFRAVNAGTTPLPPATNANAEPGPQSEQSALVLALIDSLPYVALPIMDDWFTITAETMAGIADPELRLPVRNRFWEMLESGELDVGRSSLAVSWWHARGGRDLMLRSAGPPQAPAYVMSGALAATEKKADGADQARL</sequence>
<dbReference type="AlphaFoldDB" id="A0A2N3NCW1"/>
<organism evidence="1 2">
    <name type="scientific">Lomentospora prolificans</name>
    <dbReference type="NCBI Taxonomy" id="41688"/>
    <lineage>
        <taxon>Eukaryota</taxon>
        <taxon>Fungi</taxon>
        <taxon>Dikarya</taxon>
        <taxon>Ascomycota</taxon>
        <taxon>Pezizomycotina</taxon>
        <taxon>Sordariomycetes</taxon>
        <taxon>Hypocreomycetidae</taxon>
        <taxon>Microascales</taxon>
        <taxon>Microascaceae</taxon>
        <taxon>Lomentospora</taxon>
    </lineage>
</organism>
<dbReference type="STRING" id="41688.A0A2N3NCW1"/>
<comment type="caution">
    <text evidence="1">The sequence shown here is derived from an EMBL/GenBank/DDBJ whole genome shotgun (WGS) entry which is preliminary data.</text>
</comment>
<dbReference type="InParanoid" id="A0A2N3NCW1"/>
<evidence type="ECO:0008006" key="3">
    <source>
        <dbReference type="Google" id="ProtNLM"/>
    </source>
</evidence>
<protein>
    <recommendedName>
        <fullName evidence="3">Peroxisomal membrane protein PEX17</fullName>
    </recommendedName>
</protein>
<reference evidence="1 2" key="1">
    <citation type="journal article" date="2017" name="G3 (Bethesda)">
        <title>First Draft Genome Sequence of the Pathogenic Fungus Lomentospora prolificans (Formerly Scedosporium prolificans).</title>
        <authorList>
            <person name="Luo R."/>
            <person name="Zimin A."/>
            <person name="Workman R."/>
            <person name="Fan Y."/>
            <person name="Pertea G."/>
            <person name="Grossman N."/>
            <person name="Wear M.P."/>
            <person name="Jia B."/>
            <person name="Miller H."/>
            <person name="Casadevall A."/>
            <person name="Timp W."/>
            <person name="Zhang S.X."/>
            <person name="Salzberg S.L."/>
        </authorList>
    </citation>
    <scope>NUCLEOTIDE SEQUENCE [LARGE SCALE GENOMIC DNA]</scope>
    <source>
        <strain evidence="1 2">JHH-5317</strain>
    </source>
</reference>